<gene>
    <name evidence="4" type="ORF">ATL39_0661</name>
</gene>
<organism evidence="4 5">
    <name type="scientific">Sinobaca qinghaiensis</name>
    <dbReference type="NCBI Taxonomy" id="342944"/>
    <lineage>
        <taxon>Bacteria</taxon>
        <taxon>Bacillati</taxon>
        <taxon>Bacillota</taxon>
        <taxon>Bacilli</taxon>
        <taxon>Bacillales</taxon>
        <taxon>Sporolactobacillaceae</taxon>
        <taxon>Sinobaca</taxon>
    </lineage>
</organism>
<evidence type="ECO:0000313" key="5">
    <source>
        <dbReference type="Proteomes" id="UP000285120"/>
    </source>
</evidence>
<feature type="domain" description="Cell envelope-related transcriptional attenuator" evidence="3">
    <location>
        <begin position="90"/>
        <end position="231"/>
    </location>
</feature>
<dbReference type="Gene3D" id="3.40.630.190">
    <property type="entry name" value="LCP protein"/>
    <property type="match status" value="1"/>
</dbReference>
<dbReference type="PANTHER" id="PTHR33392">
    <property type="entry name" value="POLYISOPRENYL-TEICHOIC ACID--PEPTIDOGLYCAN TEICHOIC ACID TRANSFERASE TAGU"/>
    <property type="match status" value="1"/>
</dbReference>
<feature type="region of interest" description="Disordered" evidence="2">
    <location>
        <begin position="38"/>
        <end position="73"/>
    </location>
</feature>
<sequence length="313" mass="34879">MIIFGSIFIALLLAGGGYALYLYDQLSQTADDIHEPIARESELREPSNTEENSSSGDNAESTSTEEDEENPQPLSFLIMGVDDEESTSGRSDTMILLTVNPGKESIKMVSIPRDTLTEISGRGTEDKINHAYAFGGAEMAMDSVEGLLDVPVDHFATVNMQSFEDIVDTLGGVTVQNNLSFEDNGHSYPEGEISLDGEEALSFVRMRYEDPQGDLGRTERQRQVLDAVIQEGASISSITRIQDYLTIVEDNVRTSLTFADMRELQSDYRSARHNIDTLQLEGEGIMQDDIYYLELNEQRKNEVSDQLKEHLEI</sequence>
<evidence type="ECO:0000256" key="2">
    <source>
        <dbReference type="SAM" id="MobiDB-lite"/>
    </source>
</evidence>
<proteinExistence type="inferred from homology"/>
<dbReference type="PANTHER" id="PTHR33392:SF6">
    <property type="entry name" value="POLYISOPRENYL-TEICHOIC ACID--PEPTIDOGLYCAN TEICHOIC ACID TRANSFERASE TAGU"/>
    <property type="match status" value="1"/>
</dbReference>
<evidence type="ECO:0000259" key="3">
    <source>
        <dbReference type="Pfam" id="PF03816"/>
    </source>
</evidence>
<name>A0A419V8K9_9BACL</name>
<dbReference type="EMBL" id="RAPK01000006">
    <property type="protein sequence ID" value="RKD76444.1"/>
    <property type="molecule type" value="Genomic_DNA"/>
</dbReference>
<comment type="caution">
    <text evidence="4">The sequence shown here is derived from an EMBL/GenBank/DDBJ whole genome shotgun (WGS) entry which is preliminary data.</text>
</comment>
<dbReference type="Proteomes" id="UP000285120">
    <property type="component" value="Unassembled WGS sequence"/>
</dbReference>
<dbReference type="InterPro" id="IPR050922">
    <property type="entry name" value="LytR/CpsA/Psr_CW_biosynth"/>
</dbReference>
<feature type="compositionally biased region" description="Basic and acidic residues" evidence="2">
    <location>
        <begin position="38"/>
        <end position="47"/>
    </location>
</feature>
<feature type="compositionally biased region" description="Polar residues" evidence="2">
    <location>
        <begin position="49"/>
        <end position="62"/>
    </location>
</feature>
<dbReference type="NCBIfam" id="TIGR00350">
    <property type="entry name" value="lytR_cpsA_psr"/>
    <property type="match status" value="1"/>
</dbReference>
<dbReference type="AlphaFoldDB" id="A0A419V8K9"/>
<comment type="similarity">
    <text evidence="1">Belongs to the LytR/CpsA/Psr (LCP) family.</text>
</comment>
<evidence type="ECO:0000256" key="1">
    <source>
        <dbReference type="ARBA" id="ARBA00006068"/>
    </source>
</evidence>
<dbReference type="Pfam" id="PF03816">
    <property type="entry name" value="LytR_cpsA_psr"/>
    <property type="match status" value="1"/>
</dbReference>
<dbReference type="InterPro" id="IPR004474">
    <property type="entry name" value="LytR_CpsA_psr"/>
</dbReference>
<keyword evidence="5" id="KW-1185">Reference proteome</keyword>
<accession>A0A419V8K9</accession>
<reference evidence="4 5" key="1">
    <citation type="submission" date="2018-09" db="EMBL/GenBank/DDBJ databases">
        <title>Genomic Encyclopedia of Archaeal and Bacterial Type Strains, Phase II (KMG-II): from individual species to whole genera.</title>
        <authorList>
            <person name="Goeker M."/>
        </authorList>
    </citation>
    <scope>NUCLEOTIDE SEQUENCE [LARGE SCALE GENOMIC DNA]</scope>
    <source>
        <strain evidence="4 5">DSM 17008</strain>
    </source>
</reference>
<evidence type="ECO:0000313" key="4">
    <source>
        <dbReference type="EMBL" id="RKD76444.1"/>
    </source>
</evidence>
<protein>
    <submittedName>
        <fullName evidence="4">LytR family transcriptional attenuator</fullName>
    </submittedName>
</protein>